<comment type="caution">
    <text evidence="4">The sequence shown here is derived from an EMBL/GenBank/DDBJ whole genome shotgun (WGS) entry which is preliminary data.</text>
</comment>
<keyword evidence="3" id="KW-0472">Membrane</keyword>
<evidence type="ECO:0000256" key="3">
    <source>
        <dbReference type="SAM" id="Phobius"/>
    </source>
</evidence>
<organism evidence="4 5">
    <name type="scientific">Paenibacillus oceani</name>
    <dbReference type="NCBI Taxonomy" id="2772510"/>
    <lineage>
        <taxon>Bacteria</taxon>
        <taxon>Bacillati</taxon>
        <taxon>Bacillota</taxon>
        <taxon>Bacilli</taxon>
        <taxon>Bacillales</taxon>
        <taxon>Paenibacillaceae</taxon>
        <taxon>Paenibacillus</taxon>
    </lineage>
</organism>
<dbReference type="Gene3D" id="2.40.50.100">
    <property type="match status" value="1"/>
</dbReference>
<dbReference type="PANTHER" id="PTHR32347">
    <property type="entry name" value="EFFLUX SYSTEM COMPONENT YKNX-RELATED"/>
    <property type="match status" value="1"/>
</dbReference>
<accession>A0A927C5V4</accession>
<dbReference type="Gene3D" id="2.40.420.20">
    <property type="match status" value="1"/>
</dbReference>
<evidence type="ECO:0000256" key="2">
    <source>
        <dbReference type="ARBA" id="ARBA00023054"/>
    </source>
</evidence>
<evidence type="ECO:0000313" key="4">
    <source>
        <dbReference type="EMBL" id="MBD2861928.1"/>
    </source>
</evidence>
<evidence type="ECO:0000256" key="1">
    <source>
        <dbReference type="ARBA" id="ARBA00004196"/>
    </source>
</evidence>
<evidence type="ECO:0000313" key="5">
    <source>
        <dbReference type="Proteomes" id="UP000639396"/>
    </source>
</evidence>
<keyword evidence="5" id="KW-1185">Reference proteome</keyword>
<keyword evidence="2" id="KW-0175">Coiled coil</keyword>
<sequence>MMILGHGQRTDRSAARGGRRFTVTLTAVLLAAALLAGCSLLPKRSESGPGLIENVRVKADVWAVKKGTLTVELTGAAIVVPAREEFYSFQVNGTVGEVRVKRGDRVGRGDVLLRLQTADFALSHARQKLAVENMKLVLRQSLKSGHPDDIMIDRMNLEIEQLKLSRLLDNQSKSELVSAADGIVTFLDDIVAGSKAETYRNVVGVAPSGALRLQYTGDLSAYVGGIRPGMPVAIQVEGATVNARVAGAPLTISQDNGHQQQAETNEDTLFFEFAGPLPDGLTLGASLNFKLELASKPDVLTIPRRALRYENGAVYVQIADADARRAAEVQTGLVTRTEAEIVSGLTEGQLVVISP</sequence>
<keyword evidence="3" id="KW-1133">Transmembrane helix</keyword>
<dbReference type="AlphaFoldDB" id="A0A927C5V4"/>
<protein>
    <submittedName>
        <fullName evidence="4">Efflux RND transporter periplasmic adaptor subunit</fullName>
    </submittedName>
</protein>
<comment type="subcellular location">
    <subcellularLocation>
        <location evidence="1">Cell envelope</location>
    </subcellularLocation>
</comment>
<feature type="transmembrane region" description="Helical" evidence="3">
    <location>
        <begin position="21"/>
        <end position="42"/>
    </location>
</feature>
<dbReference type="PANTHER" id="PTHR32347:SF14">
    <property type="entry name" value="EFFLUX SYSTEM COMPONENT YKNX-RELATED"/>
    <property type="match status" value="1"/>
</dbReference>
<dbReference type="EMBL" id="JACXJA010000007">
    <property type="protein sequence ID" value="MBD2861928.1"/>
    <property type="molecule type" value="Genomic_DNA"/>
</dbReference>
<name>A0A927C5V4_9BACL</name>
<gene>
    <name evidence="4" type="ORF">IDH45_08045</name>
</gene>
<dbReference type="GO" id="GO:0030313">
    <property type="term" value="C:cell envelope"/>
    <property type="evidence" value="ECO:0007669"/>
    <property type="project" value="UniProtKB-SubCell"/>
</dbReference>
<dbReference type="InterPro" id="IPR050465">
    <property type="entry name" value="UPF0194_transport"/>
</dbReference>
<keyword evidence="3" id="KW-0812">Transmembrane</keyword>
<dbReference type="Proteomes" id="UP000639396">
    <property type="component" value="Unassembled WGS sequence"/>
</dbReference>
<proteinExistence type="predicted"/>
<reference evidence="4" key="1">
    <citation type="submission" date="2020-09" db="EMBL/GenBank/DDBJ databases">
        <title>A novel bacterium of genus Paenibacillus, isolated from South China Sea.</title>
        <authorList>
            <person name="Huang H."/>
            <person name="Mo K."/>
            <person name="Hu Y."/>
        </authorList>
    </citation>
    <scope>NUCLEOTIDE SEQUENCE</scope>
    <source>
        <strain evidence="4">IB182363</strain>
    </source>
</reference>